<evidence type="ECO:0000256" key="2">
    <source>
        <dbReference type="SAM" id="SignalP"/>
    </source>
</evidence>
<organism evidence="3 4">
    <name type="scientific">Fusobacterium ulcerans</name>
    <dbReference type="NCBI Taxonomy" id="861"/>
    <lineage>
        <taxon>Bacteria</taxon>
        <taxon>Fusobacteriati</taxon>
        <taxon>Fusobacteriota</taxon>
        <taxon>Fusobacteriia</taxon>
        <taxon>Fusobacteriales</taxon>
        <taxon>Fusobacteriaceae</taxon>
        <taxon>Fusobacterium</taxon>
    </lineage>
</organism>
<protein>
    <submittedName>
        <fullName evidence="3">Uncharacterized conserved protein</fullName>
    </submittedName>
</protein>
<dbReference type="GeneID" id="78455997"/>
<name>A0AAX2JAR0_9FUSO</name>
<gene>
    <name evidence="3" type="ORF">NCTC12112_01435</name>
</gene>
<dbReference type="Proteomes" id="UP000249008">
    <property type="component" value="Chromosome 1"/>
</dbReference>
<evidence type="ECO:0000313" key="4">
    <source>
        <dbReference type="Proteomes" id="UP000249008"/>
    </source>
</evidence>
<feature type="signal peptide" evidence="2">
    <location>
        <begin position="1"/>
        <end position="22"/>
    </location>
</feature>
<keyword evidence="1" id="KW-0175">Coiled coil</keyword>
<proteinExistence type="predicted"/>
<accession>A0AAX2JAR0</accession>
<feature type="coiled-coil region" evidence="1">
    <location>
        <begin position="634"/>
        <end position="668"/>
    </location>
</feature>
<dbReference type="EMBL" id="LS483487">
    <property type="protein sequence ID" value="SQJ02530.1"/>
    <property type="molecule type" value="Genomic_DNA"/>
</dbReference>
<keyword evidence="2" id="KW-0732">Signal</keyword>
<dbReference type="KEGG" id="ful:C4N20_14315"/>
<dbReference type="AlphaFoldDB" id="A0AAX2JAR0"/>
<reference evidence="3 4" key="1">
    <citation type="submission" date="2018-06" db="EMBL/GenBank/DDBJ databases">
        <authorList>
            <consortium name="Pathogen Informatics"/>
            <person name="Doyle S."/>
        </authorList>
    </citation>
    <scope>NUCLEOTIDE SEQUENCE [LARGE SCALE GENOMIC DNA]</scope>
    <source>
        <strain evidence="3 4">NCTC12112</strain>
    </source>
</reference>
<feature type="chain" id="PRO_5043937359" evidence="2">
    <location>
        <begin position="23"/>
        <end position="671"/>
    </location>
</feature>
<dbReference type="PANTHER" id="PTHR38075">
    <property type="entry name" value="DUF4139 DOMAIN-CONTAINING PROTEIN"/>
    <property type="match status" value="1"/>
</dbReference>
<dbReference type="RefSeq" id="WP_005977373.1">
    <property type="nucleotide sequence ID" value="NZ_CABKNW010000002.1"/>
</dbReference>
<evidence type="ECO:0000313" key="3">
    <source>
        <dbReference type="EMBL" id="SQJ02530.1"/>
    </source>
</evidence>
<dbReference type="PANTHER" id="PTHR38075:SF1">
    <property type="entry name" value="DUF4139 DOMAIN-CONTAINING PROTEIN"/>
    <property type="match status" value="1"/>
</dbReference>
<sequence>MKSKVLLILAGLIIGGTMNLEANNTVKNADVPIKKVTLYSSGVGYFEHKGTIENASKLTLPFETSALNDVLKSIIIYDPNTALPVINYPSEETVKRTLASLSIDLNNNPSIEEILNSLRGAEVKITATREITGKIIGARIKKVKIGDEAAEISSLSILSEGQIQTIKTDEIISYSFTDPKITDDMNRALDLILNSKNSNIKNININLSGDKKRDIEFSYVIAAPVWKATYRFDLAGEKPYLQGWAIVDNVGEMDWDNVELSLVTGKPVSFIQELYAPYHLNRPIIPLSIAGFAQARTYESGMVDTYYVGEDNIEMSKEVLASEININGRKMMKSPMAFAGNVHQEVTNTRNAGDMFVFTTPKPVTLERQQSAMIPLVQTNFDAKKVSIFDGRNAGYGVSSNPALGVKFKNNSGMKLPAGPITIYDDGTYVGDALLEFLPENDERMIAYGDDLSVTGTVSASETAKTDTVTVVKGVLNISIKHVYEKVYTFKNNSTKDKNIVVEHPIMNNSKLIEPQKYMEKTGALYRFDVKIKNGSEAKILVKEEVVKLTSTSIANFSKDNLVYYSTNKEISPNIREFFVKAATMYGEMEEIQMKHKEMSDLRENYIKEQDRMRRNIDTVGSTSVQGKEYIIKLISLDKNIENVDTKIKETTEKLQDLRKKYNEYIKGLNG</sequence>
<evidence type="ECO:0000256" key="1">
    <source>
        <dbReference type="SAM" id="Coils"/>
    </source>
</evidence>